<dbReference type="GO" id="GO:0000981">
    <property type="term" value="F:DNA-binding transcription factor activity, RNA polymerase II-specific"/>
    <property type="evidence" value="ECO:0007669"/>
    <property type="project" value="TreeGrafter"/>
</dbReference>
<protein>
    <recommendedName>
        <fullName evidence="12">HIVEP zinc finger 1</fullName>
    </recommendedName>
</protein>
<evidence type="ECO:0000256" key="1">
    <source>
        <dbReference type="ARBA" id="ARBA00004123"/>
    </source>
</evidence>
<dbReference type="InterPro" id="IPR051969">
    <property type="entry name" value="Zinc-finger_DNA-bd_regulators"/>
</dbReference>
<dbReference type="GO" id="GO:0005634">
    <property type="term" value="C:nucleus"/>
    <property type="evidence" value="ECO:0007669"/>
    <property type="project" value="UniProtKB-SubCell"/>
</dbReference>
<dbReference type="PANTHER" id="PTHR45944">
    <property type="entry name" value="SCHNURRI, ISOFORM F"/>
    <property type="match status" value="1"/>
</dbReference>
<evidence type="ECO:0008006" key="12">
    <source>
        <dbReference type="Google" id="ProtNLM"/>
    </source>
</evidence>
<dbReference type="SUPFAM" id="SSF57667">
    <property type="entry name" value="beta-beta-alpha zinc fingers"/>
    <property type="match status" value="1"/>
</dbReference>
<dbReference type="AlphaFoldDB" id="A0A8C6XTF3"/>
<dbReference type="GO" id="GO:0000978">
    <property type="term" value="F:RNA polymerase II cis-regulatory region sequence-specific DNA binding"/>
    <property type="evidence" value="ECO:0007669"/>
    <property type="project" value="TreeGrafter"/>
</dbReference>
<evidence type="ECO:0000256" key="8">
    <source>
        <dbReference type="ARBA" id="ARBA00023242"/>
    </source>
</evidence>
<evidence type="ECO:0000256" key="7">
    <source>
        <dbReference type="ARBA" id="ARBA00023163"/>
    </source>
</evidence>
<dbReference type="GO" id="GO:0008270">
    <property type="term" value="F:zinc ion binding"/>
    <property type="evidence" value="ECO:0007669"/>
    <property type="project" value="UniProtKB-KW"/>
</dbReference>
<keyword evidence="8" id="KW-0539">Nucleus</keyword>
<reference evidence="10" key="2">
    <citation type="submission" date="2025-09" db="UniProtKB">
        <authorList>
            <consortium name="Ensembl"/>
        </authorList>
    </citation>
    <scope>IDENTIFICATION</scope>
</reference>
<evidence type="ECO:0000256" key="5">
    <source>
        <dbReference type="ARBA" id="ARBA00022833"/>
    </source>
</evidence>
<feature type="region of interest" description="Disordered" evidence="9">
    <location>
        <begin position="32"/>
        <end position="93"/>
    </location>
</feature>
<organism evidence="10 11">
    <name type="scientific">Naja naja</name>
    <name type="common">Indian cobra</name>
    <dbReference type="NCBI Taxonomy" id="35670"/>
    <lineage>
        <taxon>Eukaryota</taxon>
        <taxon>Metazoa</taxon>
        <taxon>Chordata</taxon>
        <taxon>Craniata</taxon>
        <taxon>Vertebrata</taxon>
        <taxon>Euteleostomi</taxon>
        <taxon>Lepidosauria</taxon>
        <taxon>Squamata</taxon>
        <taxon>Bifurcata</taxon>
        <taxon>Unidentata</taxon>
        <taxon>Episquamata</taxon>
        <taxon>Toxicofera</taxon>
        <taxon>Serpentes</taxon>
        <taxon>Colubroidea</taxon>
        <taxon>Elapidae</taxon>
        <taxon>Elapinae</taxon>
        <taxon>Naja</taxon>
    </lineage>
</organism>
<evidence type="ECO:0000256" key="6">
    <source>
        <dbReference type="ARBA" id="ARBA00023015"/>
    </source>
</evidence>
<keyword evidence="3" id="KW-0677">Repeat</keyword>
<dbReference type="OrthoDB" id="10042249at2759"/>
<dbReference type="GeneTree" id="ENSGT00940000158242"/>
<feature type="compositionally biased region" description="Polar residues" evidence="9">
    <location>
        <begin position="64"/>
        <end position="90"/>
    </location>
</feature>
<evidence type="ECO:0000256" key="9">
    <source>
        <dbReference type="SAM" id="MobiDB-lite"/>
    </source>
</evidence>
<evidence type="ECO:0000313" key="10">
    <source>
        <dbReference type="Ensembl" id="ENSNNAP00000018164.1"/>
    </source>
</evidence>
<dbReference type="InterPro" id="IPR036236">
    <property type="entry name" value="Znf_C2H2_sf"/>
</dbReference>
<keyword evidence="5" id="KW-0862">Zinc</keyword>
<feature type="region of interest" description="Disordered" evidence="9">
    <location>
        <begin position="133"/>
        <end position="167"/>
    </location>
</feature>
<name>A0A8C6XTF3_NAJNA</name>
<feature type="compositionally biased region" description="Polar residues" evidence="9">
    <location>
        <begin position="153"/>
        <end position="165"/>
    </location>
</feature>
<feature type="compositionally biased region" description="Basic and acidic residues" evidence="9">
    <location>
        <begin position="468"/>
        <end position="493"/>
    </location>
</feature>
<accession>A0A8C6XTF3</accession>
<keyword evidence="2" id="KW-0479">Metal-binding</keyword>
<dbReference type="OMA" id="CETHQEQ"/>
<evidence type="ECO:0000313" key="11">
    <source>
        <dbReference type="Proteomes" id="UP000694559"/>
    </source>
</evidence>
<evidence type="ECO:0000256" key="4">
    <source>
        <dbReference type="ARBA" id="ARBA00022771"/>
    </source>
</evidence>
<reference evidence="10" key="1">
    <citation type="submission" date="2025-08" db="UniProtKB">
        <authorList>
            <consortium name="Ensembl"/>
        </authorList>
    </citation>
    <scope>IDENTIFICATION</scope>
</reference>
<keyword evidence="7" id="KW-0804">Transcription</keyword>
<evidence type="ECO:0000256" key="2">
    <source>
        <dbReference type="ARBA" id="ARBA00022723"/>
    </source>
</evidence>
<feature type="compositionally biased region" description="Polar residues" evidence="9">
    <location>
        <begin position="434"/>
        <end position="450"/>
    </location>
</feature>
<feature type="compositionally biased region" description="Polar residues" evidence="9">
    <location>
        <begin position="514"/>
        <end position="523"/>
    </location>
</feature>
<dbReference type="Ensembl" id="ENSNNAT00000019069.1">
    <property type="protein sequence ID" value="ENSNNAP00000018164.1"/>
    <property type="gene ID" value="ENSNNAG00000012136.1"/>
</dbReference>
<sequence length="576" mass="61641">MLKKHIRTHTDVRPYHCNYCNFSFKTKAEKQRLNYEPSGFDPEDSDGPEDEDNDNEDDDEDSQAESVLSATPSVSASPQHHPSRNASHEVSSADEESRVLDCFAGVHTDSVDGLPKALLTKMTVLSTVQLDCRNSGPPAAAISREAKKESMQDRATSTEPAVSSETFHRSPCNQMYVDFPGTKEVLRSTTPSPTSFKLPQPEYTNYNCCSFSGIPFSETQEQKHGEHQQTMKLGPPQTHLFSHLPLHSQQQTKSPYGVVPVGGIHVVPAGLATYSTFLPIPAGPVQLTIPAVSVIHRTTSALGNPACAVSGTANHLGIAEVNSMVPIPIGQINVPGIQSLSAPALQPLPSLSMETVNILGLAGTGLAPQLHHSGLTLNAVGLQVLTANPSSQRTSSPQAHIPGLQILNIALPTLAPPVSPKAVDNQGIVEPPASRNNTCETFQDQGSGSLATPDPAQIGSAPSSQKAPADKRYSIENRLEVGPARDYRRRDIPDNPDSESSDSESPKKPKCNISAVQVGQPSGSELPAKVNSDILSSSPGHQMVPQDKEFHRPKRLPKVDLSDGSSDDEDRLVIAT</sequence>
<evidence type="ECO:0000256" key="3">
    <source>
        <dbReference type="ARBA" id="ARBA00022737"/>
    </source>
</evidence>
<comment type="subcellular location">
    <subcellularLocation>
        <location evidence="1">Nucleus</location>
    </subcellularLocation>
</comment>
<proteinExistence type="predicted"/>
<feature type="compositionally biased region" description="Acidic residues" evidence="9">
    <location>
        <begin position="41"/>
        <end position="63"/>
    </location>
</feature>
<dbReference type="Proteomes" id="UP000694559">
    <property type="component" value="Unplaced"/>
</dbReference>
<dbReference type="PANTHER" id="PTHR45944:SF3">
    <property type="entry name" value="ZINC FINGER PROTEIN 40"/>
    <property type="match status" value="1"/>
</dbReference>
<keyword evidence="6" id="KW-0805">Transcription regulation</keyword>
<dbReference type="Gene3D" id="3.30.160.60">
    <property type="entry name" value="Classic Zinc Finger"/>
    <property type="match status" value="1"/>
</dbReference>
<feature type="region of interest" description="Disordered" evidence="9">
    <location>
        <begin position="422"/>
        <end position="576"/>
    </location>
</feature>
<keyword evidence="4" id="KW-0863">Zinc-finger</keyword>
<keyword evidence="11" id="KW-1185">Reference proteome</keyword>